<evidence type="ECO:0000313" key="4">
    <source>
        <dbReference type="EMBL" id="KZS38316.1"/>
    </source>
</evidence>
<proteinExistence type="predicted"/>
<dbReference type="InterPro" id="IPR007492">
    <property type="entry name" value="LytTR_DNA-bd_dom"/>
</dbReference>
<name>A0A162WX59_9FLAO</name>
<keyword evidence="1" id="KW-0597">Phosphoprotein</keyword>
<feature type="domain" description="HTH LytTR-type" evidence="3">
    <location>
        <begin position="155"/>
        <end position="243"/>
    </location>
</feature>
<dbReference type="Pfam" id="PF00072">
    <property type="entry name" value="Response_reg"/>
    <property type="match status" value="1"/>
</dbReference>
<comment type="caution">
    <text evidence="4">The sequence shown here is derived from an EMBL/GenBank/DDBJ whole genome shotgun (WGS) entry which is preliminary data.</text>
</comment>
<dbReference type="InterPro" id="IPR011006">
    <property type="entry name" value="CheY-like_superfamily"/>
</dbReference>
<feature type="modified residue" description="4-aspartylphosphate" evidence="1">
    <location>
        <position position="55"/>
    </location>
</feature>
<dbReference type="GO" id="GO:0003677">
    <property type="term" value="F:DNA binding"/>
    <property type="evidence" value="ECO:0007669"/>
    <property type="project" value="InterPro"/>
</dbReference>
<reference evidence="4 5" key="1">
    <citation type="submission" date="2016-01" db="EMBL/GenBank/DDBJ databases">
        <title>The draft genome sequence of Aquimarina sp. RZW4-3-2.</title>
        <authorList>
            <person name="Wang Y."/>
        </authorList>
    </citation>
    <scope>NUCLEOTIDE SEQUENCE [LARGE SCALE GENOMIC DNA]</scope>
    <source>
        <strain evidence="4 5">RZW4-3-2</strain>
    </source>
</reference>
<dbReference type="STRING" id="1642818.AWE51_17310"/>
<feature type="domain" description="Response regulatory" evidence="2">
    <location>
        <begin position="3"/>
        <end position="116"/>
    </location>
</feature>
<dbReference type="SUPFAM" id="SSF52172">
    <property type="entry name" value="CheY-like"/>
    <property type="match status" value="1"/>
</dbReference>
<dbReference type="RefSeq" id="WP_157766214.1">
    <property type="nucleotide sequence ID" value="NZ_LQRT01000058.1"/>
</dbReference>
<gene>
    <name evidence="4" type="ORF">AWE51_17310</name>
</gene>
<organism evidence="4 5">
    <name type="scientific">Aquimarina aggregata</name>
    <dbReference type="NCBI Taxonomy" id="1642818"/>
    <lineage>
        <taxon>Bacteria</taxon>
        <taxon>Pseudomonadati</taxon>
        <taxon>Bacteroidota</taxon>
        <taxon>Flavobacteriia</taxon>
        <taxon>Flavobacteriales</taxon>
        <taxon>Flavobacteriaceae</taxon>
        <taxon>Aquimarina</taxon>
    </lineage>
</organism>
<dbReference type="EMBL" id="LQRT01000058">
    <property type="protein sequence ID" value="KZS38316.1"/>
    <property type="molecule type" value="Genomic_DNA"/>
</dbReference>
<evidence type="ECO:0000259" key="3">
    <source>
        <dbReference type="PROSITE" id="PS50930"/>
    </source>
</evidence>
<protein>
    <recommendedName>
        <fullName evidence="6">Two-component system response regulator</fullName>
    </recommendedName>
</protein>
<dbReference type="InterPro" id="IPR051271">
    <property type="entry name" value="2C-system_Tx_regulators"/>
</dbReference>
<dbReference type="GO" id="GO:0000156">
    <property type="term" value="F:phosphorelay response regulator activity"/>
    <property type="evidence" value="ECO:0007669"/>
    <property type="project" value="TreeGrafter"/>
</dbReference>
<dbReference type="AlphaFoldDB" id="A0A162WX59"/>
<dbReference type="SMART" id="SM00850">
    <property type="entry name" value="LytTR"/>
    <property type="match status" value="1"/>
</dbReference>
<evidence type="ECO:0000313" key="5">
    <source>
        <dbReference type="Proteomes" id="UP000076715"/>
    </source>
</evidence>
<sequence>MINVVIIENDKDASNYLSKLLKKNVLELNIVGSATTVKEGISLISSSSPELVFLDIHLDDGIGFEILDAVHSKGFEVIFITAYDSYYEKAMEHFAFNYLLKPIDPILLEKVISRYIQVKSRHSNQSKYVHFQEFIREQNSKILIQSGQYHKSVYLEEIILCKAEGNYTTIVLKDKKEILANNILKHYDKLLSSRGFFRVNRSCLINTSHIDSIFRKETIILTNRDKIQVAFRNREQLSYLLETLK</sequence>
<dbReference type="Pfam" id="PF04397">
    <property type="entry name" value="LytTR"/>
    <property type="match status" value="1"/>
</dbReference>
<dbReference type="PANTHER" id="PTHR45526:SF1">
    <property type="entry name" value="TRANSCRIPTIONAL REGULATORY PROTEIN DCUR-RELATED"/>
    <property type="match status" value="1"/>
</dbReference>
<evidence type="ECO:0000256" key="1">
    <source>
        <dbReference type="PROSITE-ProRule" id="PRU00169"/>
    </source>
</evidence>
<evidence type="ECO:0000259" key="2">
    <source>
        <dbReference type="PROSITE" id="PS50110"/>
    </source>
</evidence>
<dbReference type="PROSITE" id="PS50110">
    <property type="entry name" value="RESPONSE_REGULATORY"/>
    <property type="match status" value="1"/>
</dbReference>
<dbReference type="PROSITE" id="PS50930">
    <property type="entry name" value="HTH_LYTTR"/>
    <property type="match status" value="1"/>
</dbReference>
<dbReference type="Gene3D" id="2.40.50.1020">
    <property type="entry name" value="LytTr DNA-binding domain"/>
    <property type="match status" value="1"/>
</dbReference>
<evidence type="ECO:0008006" key="6">
    <source>
        <dbReference type="Google" id="ProtNLM"/>
    </source>
</evidence>
<dbReference type="Gene3D" id="3.40.50.2300">
    <property type="match status" value="1"/>
</dbReference>
<dbReference type="Proteomes" id="UP000076715">
    <property type="component" value="Unassembled WGS sequence"/>
</dbReference>
<dbReference type="OrthoDB" id="1159183at2"/>
<dbReference type="PANTHER" id="PTHR45526">
    <property type="entry name" value="TRANSCRIPTIONAL REGULATORY PROTEIN DPIA"/>
    <property type="match status" value="1"/>
</dbReference>
<keyword evidence="5" id="KW-1185">Reference proteome</keyword>
<dbReference type="SMART" id="SM00448">
    <property type="entry name" value="REC"/>
    <property type="match status" value="1"/>
</dbReference>
<dbReference type="InterPro" id="IPR001789">
    <property type="entry name" value="Sig_transdc_resp-reg_receiver"/>
</dbReference>
<accession>A0A162WX59</accession>